<keyword evidence="3" id="KW-1185">Reference proteome</keyword>
<organism evidence="2 3">
    <name type="scientific">Lactobacillus corticis</name>
    <dbReference type="NCBI Taxonomy" id="2201249"/>
    <lineage>
        <taxon>Bacteria</taxon>
        <taxon>Bacillati</taxon>
        <taxon>Bacillota</taxon>
        <taxon>Bacilli</taxon>
        <taxon>Lactobacillales</taxon>
        <taxon>Lactobacillaceae</taxon>
        <taxon>Lactobacillus</taxon>
    </lineage>
</organism>
<protein>
    <submittedName>
        <fullName evidence="2">Uncharacterized protein</fullName>
    </submittedName>
</protein>
<sequence>MKKFKKALTWIGTLLLADIVVIILLSIWSIWTIMTLYPEVSVQKFWQFYQEWNLGLCIISVTAIDLFAVGRAIYLMIRKKKNSKKQVREKDLK</sequence>
<keyword evidence="1" id="KW-0472">Membrane</keyword>
<keyword evidence="1" id="KW-0812">Transmembrane</keyword>
<dbReference type="RefSeq" id="WP_212781149.1">
    <property type="nucleotide sequence ID" value="NZ_BMAY01000011.1"/>
</dbReference>
<feature type="transmembrane region" description="Helical" evidence="1">
    <location>
        <begin position="7"/>
        <end position="32"/>
    </location>
</feature>
<accession>A0A916QHG7</accession>
<name>A0A916QHG7_9LACO</name>
<comment type="caution">
    <text evidence="2">The sequence shown here is derived from an EMBL/GenBank/DDBJ whole genome shotgun (WGS) entry which is preliminary data.</text>
</comment>
<feature type="transmembrane region" description="Helical" evidence="1">
    <location>
        <begin position="52"/>
        <end position="77"/>
    </location>
</feature>
<gene>
    <name evidence="2" type="ORF">LCB40_13410</name>
</gene>
<keyword evidence="1" id="KW-1133">Transmembrane helix</keyword>
<dbReference type="Proteomes" id="UP000677218">
    <property type="component" value="Unassembled WGS sequence"/>
</dbReference>
<evidence type="ECO:0000256" key="1">
    <source>
        <dbReference type="SAM" id="Phobius"/>
    </source>
</evidence>
<evidence type="ECO:0000313" key="3">
    <source>
        <dbReference type="Proteomes" id="UP000677218"/>
    </source>
</evidence>
<proteinExistence type="predicted"/>
<reference evidence="2" key="1">
    <citation type="submission" date="2020-08" db="EMBL/GenBank/DDBJ databases">
        <title>Taxonomic study for Lactobacillus species isolated from hardwood bark.</title>
        <authorList>
            <person name="Tohno M."/>
            <person name="Tanizawa Y."/>
        </authorList>
    </citation>
    <scope>NUCLEOTIDE SEQUENCE</scope>
    <source>
        <strain evidence="2">B40</strain>
    </source>
</reference>
<dbReference type="EMBL" id="BMAY01000011">
    <property type="protein sequence ID" value="GFZ27461.1"/>
    <property type="molecule type" value="Genomic_DNA"/>
</dbReference>
<evidence type="ECO:0000313" key="2">
    <source>
        <dbReference type="EMBL" id="GFZ27461.1"/>
    </source>
</evidence>
<dbReference type="AlphaFoldDB" id="A0A916QHG7"/>